<dbReference type="InterPro" id="IPR003442">
    <property type="entry name" value="T6A_TsaE"/>
</dbReference>
<dbReference type="SUPFAM" id="SSF52540">
    <property type="entry name" value="P-loop containing nucleoside triphosphate hydrolases"/>
    <property type="match status" value="1"/>
</dbReference>
<keyword evidence="7" id="KW-0547">Nucleotide-binding</keyword>
<dbReference type="EMBL" id="AABUYW010000008">
    <property type="protein sequence ID" value="EAJ1077052.1"/>
    <property type="molecule type" value="Genomic_DNA"/>
</dbReference>
<keyword evidence="8" id="KW-0067">ATP-binding</keyword>
<dbReference type="PANTHER" id="PTHR33540">
    <property type="entry name" value="TRNA THREONYLCARBAMOYLADENOSINE BIOSYNTHESIS PROTEIN TSAE"/>
    <property type="match status" value="1"/>
</dbReference>
<evidence type="ECO:0000313" key="12">
    <source>
        <dbReference type="Proteomes" id="UP000557830"/>
    </source>
</evidence>
<comment type="subcellular location">
    <subcellularLocation>
        <location evidence="1">Cytoplasm</location>
    </subcellularLocation>
</comment>
<evidence type="ECO:0000256" key="1">
    <source>
        <dbReference type="ARBA" id="ARBA00004496"/>
    </source>
</evidence>
<dbReference type="GO" id="GO:0005524">
    <property type="term" value="F:ATP binding"/>
    <property type="evidence" value="ECO:0007669"/>
    <property type="project" value="UniProtKB-KW"/>
</dbReference>
<evidence type="ECO:0000256" key="8">
    <source>
        <dbReference type="ARBA" id="ARBA00022840"/>
    </source>
</evidence>
<dbReference type="GO" id="GO:0046872">
    <property type="term" value="F:metal ion binding"/>
    <property type="evidence" value="ECO:0007669"/>
    <property type="project" value="UniProtKB-KW"/>
</dbReference>
<evidence type="ECO:0000256" key="7">
    <source>
        <dbReference type="ARBA" id="ARBA00022741"/>
    </source>
</evidence>
<dbReference type="AlphaFoldDB" id="A0A3K7FPB9"/>
<evidence type="ECO:0000256" key="2">
    <source>
        <dbReference type="ARBA" id="ARBA00007599"/>
    </source>
</evidence>
<evidence type="ECO:0000256" key="5">
    <source>
        <dbReference type="ARBA" id="ARBA00022694"/>
    </source>
</evidence>
<dbReference type="Pfam" id="PF02367">
    <property type="entry name" value="TsaE"/>
    <property type="match status" value="1"/>
</dbReference>
<dbReference type="InterPro" id="IPR027417">
    <property type="entry name" value="P-loop_NTPase"/>
</dbReference>
<dbReference type="GO" id="GO:0002949">
    <property type="term" value="P:tRNA threonylcarbamoyladenosine modification"/>
    <property type="evidence" value="ECO:0007669"/>
    <property type="project" value="InterPro"/>
</dbReference>
<reference evidence="11 12" key="1">
    <citation type="submission" date="2018-05" db="EMBL/GenBank/DDBJ databases">
        <authorList>
            <consortium name="NARMS: The National Antimicrobial Resistance Monitoring System"/>
        </authorList>
    </citation>
    <scope>NUCLEOTIDE SEQUENCE [LARGE SCALE GENOMIC DNA]</scope>
    <source>
        <strain evidence="11 12">FSIS1609200</strain>
    </source>
</reference>
<gene>
    <name evidence="11" type="primary">tsaE</name>
    <name evidence="11" type="ORF">BU953_05450</name>
</gene>
<organism evidence="11 12">
    <name type="scientific">Campylobacter coli</name>
    <dbReference type="NCBI Taxonomy" id="195"/>
    <lineage>
        <taxon>Bacteria</taxon>
        <taxon>Pseudomonadati</taxon>
        <taxon>Campylobacterota</taxon>
        <taxon>Epsilonproteobacteria</taxon>
        <taxon>Campylobacterales</taxon>
        <taxon>Campylobacteraceae</taxon>
        <taxon>Campylobacter</taxon>
    </lineage>
</organism>
<comment type="similarity">
    <text evidence="2">Belongs to the TsaE family.</text>
</comment>
<sequence>MKEFILAKNELNTMLQTLPKQGVVLLQGELASGKTSLVQAWVSFLNLDEEVDSPTFSIMQKYENQDICIYHYDIYQEGLEGLLKNGLFENFFEEGLHLVEWGDENLKKALLKLGVPSLEIKISVEDDKRKYVIHE</sequence>
<dbReference type="NCBIfam" id="TIGR00150">
    <property type="entry name" value="T6A_YjeE"/>
    <property type="match status" value="1"/>
</dbReference>
<proteinExistence type="inferred from homology"/>
<protein>
    <recommendedName>
        <fullName evidence="3">tRNA threonylcarbamoyladenosine biosynthesis protein TsaE</fullName>
    </recommendedName>
    <alternativeName>
        <fullName evidence="10">t(6)A37 threonylcarbamoyladenosine biosynthesis protein TsaE</fullName>
    </alternativeName>
</protein>
<accession>A0A3K7FPB9</accession>
<dbReference type="GO" id="GO:0016740">
    <property type="term" value="F:transferase activity"/>
    <property type="evidence" value="ECO:0007669"/>
    <property type="project" value="UniProtKB-KW"/>
</dbReference>
<dbReference type="GO" id="GO:0005737">
    <property type="term" value="C:cytoplasm"/>
    <property type="evidence" value="ECO:0007669"/>
    <property type="project" value="UniProtKB-SubCell"/>
</dbReference>
<evidence type="ECO:0000256" key="6">
    <source>
        <dbReference type="ARBA" id="ARBA00022723"/>
    </source>
</evidence>
<evidence type="ECO:0000256" key="4">
    <source>
        <dbReference type="ARBA" id="ARBA00022490"/>
    </source>
</evidence>
<keyword evidence="5" id="KW-0819">tRNA processing</keyword>
<dbReference type="PANTHER" id="PTHR33540:SF2">
    <property type="entry name" value="TRNA THREONYLCARBAMOYLADENOSINE BIOSYNTHESIS PROTEIN TSAE"/>
    <property type="match status" value="1"/>
</dbReference>
<dbReference type="RefSeq" id="WP_057044183.1">
    <property type="nucleotide sequence ID" value="NZ_CP092025.1"/>
</dbReference>
<dbReference type="Gene3D" id="3.40.50.300">
    <property type="entry name" value="P-loop containing nucleotide triphosphate hydrolases"/>
    <property type="match status" value="1"/>
</dbReference>
<keyword evidence="6" id="KW-0479">Metal-binding</keyword>
<comment type="caution">
    <text evidence="11">The sequence shown here is derived from an EMBL/GenBank/DDBJ whole genome shotgun (WGS) entry which is preliminary data.</text>
</comment>
<keyword evidence="11" id="KW-0808">Transferase</keyword>
<keyword evidence="4" id="KW-0963">Cytoplasm</keyword>
<dbReference type="Proteomes" id="UP000557830">
    <property type="component" value="Unassembled WGS sequence"/>
</dbReference>
<evidence type="ECO:0000313" key="11">
    <source>
        <dbReference type="EMBL" id="EAJ1077052.1"/>
    </source>
</evidence>
<keyword evidence="9" id="KW-0460">Magnesium</keyword>
<evidence type="ECO:0000256" key="9">
    <source>
        <dbReference type="ARBA" id="ARBA00022842"/>
    </source>
</evidence>
<name>A0A3K7FPB9_CAMCO</name>
<evidence type="ECO:0000256" key="10">
    <source>
        <dbReference type="ARBA" id="ARBA00032441"/>
    </source>
</evidence>
<evidence type="ECO:0000256" key="3">
    <source>
        <dbReference type="ARBA" id="ARBA00019010"/>
    </source>
</evidence>